<feature type="compositionally biased region" description="Polar residues" evidence="2">
    <location>
        <begin position="202"/>
        <end position="222"/>
    </location>
</feature>
<gene>
    <name evidence="4" type="ORF">AAJCM20276_07000</name>
</gene>
<dbReference type="GO" id="GO:0003677">
    <property type="term" value="F:DNA binding"/>
    <property type="evidence" value="ECO:0007669"/>
    <property type="project" value="UniProtKB-KW"/>
</dbReference>
<name>A0A6S6PGK1_ACEAC</name>
<evidence type="ECO:0000256" key="1">
    <source>
        <dbReference type="ARBA" id="ARBA00023125"/>
    </source>
</evidence>
<evidence type="ECO:0000313" key="5">
    <source>
        <dbReference type="Proteomes" id="UP000515220"/>
    </source>
</evidence>
<reference evidence="4 5" key="1">
    <citation type="submission" date="2020-07" db="EMBL/GenBank/DDBJ databases">
        <title>Complete Genome Sequence of an acetic acid bacterium, Acetobacter aceti JCM20276.</title>
        <authorList>
            <person name="Hirose Y."/>
            <person name="Mihara H."/>
        </authorList>
    </citation>
    <scope>NUCLEOTIDE SEQUENCE [LARGE SCALE GENOMIC DNA]</scope>
    <source>
        <strain evidence="4 5">JCM20276</strain>
    </source>
</reference>
<dbReference type="Proteomes" id="UP000515220">
    <property type="component" value="Chromosome"/>
</dbReference>
<keyword evidence="1" id="KW-0238">DNA-binding</keyword>
<dbReference type="SUPFAM" id="SSF46689">
    <property type="entry name" value="Homeodomain-like"/>
    <property type="match status" value="1"/>
</dbReference>
<accession>A0A6S6PGK1</accession>
<dbReference type="EMBL" id="AP023326">
    <property type="protein sequence ID" value="BCI66076.1"/>
    <property type="molecule type" value="Genomic_DNA"/>
</dbReference>
<dbReference type="InterPro" id="IPR001647">
    <property type="entry name" value="HTH_TetR"/>
</dbReference>
<protein>
    <recommendedName>
        <fullName evidence="3">HTH tetR-type domain-containing protein</fullName>
    </recommendedName>
</protein>
<dbReference type="AlphaFoldDB" id="A0A6S6PGK1"/>
<evidence type="ECO:0000259" key="3">
    <source>
        <dbReference type="Pfam" id="PF00440"/>
    </source>
</evidence>
<evidence type="ECO:0000313" key="4">
    <source>
        <dbReference type="EMBL" id="BCI66076.1"/>
    </source>
</evidence>
<feature type="region of interest" description="Disordered" evidence="2">
    <location>
        <begin position="198"/>
        <end position="222"/>
    </location>
</feature>
<organism evidence="4 5">
    <name type="scientific">Acetobacter aceti</name>
    <dbReference type="NCBI Taxonomy" id="435"/>
    <lineage>
        <taxon>Bacteria</taxon>
        <taxon>Pseudomonadati</taxon>
        <taxon>Pseudomonadota</taxon>
        <taxon>Alphaproteobacteria</taxon>
        <taxon>Acetobacterales</taxon>
        <taxon>Acetobacteraceae</taxon>
        <taxon>Acetobacter</taxon>
        <taxon>Acetobacter subgen. Acetobacter</taxon>
    </lineage>
</organism>
<dbReference type="InterPro" id="IPR009057">
    <property type="entry name" value="Homeodomain-like_sf"/>
</dbReference>
<dbReference type="Pfam" id="PF00440">
    <property type="entry name" value="TetR_N"/>
    <property type="match status" value="1"/>
</dbReference>
<feature type="domain" description="HTH tetR-type" evidence="3">
    <location>
        <begin position="14"/>
        <end position="44"/>
    </location>
</feature>
<proteinExistence type="predicted"/>
<evidence type="ECO:0000256" key="2">
    <source>
        <dbReference type="SAM" id="MobiDB-lite"/>
    </source>
</evidence>
<dbReference type="Gene3D" id="1.10.357.10">
    <property type="entry name" value="Tetracycline Repressor, domain 2"/>
    <property type="match status" value="1"/>
</dbReference>
<sequence length="222" mass="24254">MPMEEEEDQFDSTLLEAAMSLAASKGWSNISMPEIARHAGLDVGEVRCRYPFKTSVLLLLGQLADRSALIDDGSLGSSRETLFDLMMRRFDVFQQYRAGVLSVLKTLPFDPLVTVILGGATVDSMRWIAGAAGIQTSGIEGALRVQGVVALWTYALRSWEKDESEDLGLTMIALESGLDRAERMGLFRNAVSLKSETEGDETSNLLTSEASDASFNDFQDGK</sequence>